<gene>
    <name evidence="1" type="ORF">MLD38_000962</name>
</gene>
<protein>
    <submittedName>
        <fullName evidence="1">Uncharacterized protein</fullName>
    </submittedName>
</protein>
<keyword evidence="2" id="KW-1185">Reference proteome</keyword>
<organism evidence="1 2">
    <name type="scientific">Melastoma candidum</name>
    <dbReference type="NCBI Taxonomy" id="119954"/>
    <lineage>
        <taxon>Eukaryota</taxon>
        <taxon>Viridiplantae</taxon>
        <taxon>Streptophyta</taxon>
        <taxon>Embryophyta</taxon>
        <taxon>Tracheophyta</taxon>
        <taxon>Spermatophyta</taxon>
        <taxon>Magnoliopsida</taxon>
        <taxon>eudicotyledons</taxon>
        <taxon>Gunneridae</taxon>
        <taxon>Pentapetalae</taxon>
        <taxon>rosids</taxon>
        <taxon>malvids</taxon>
        <taxon>Myrtales</taxon>
        <taxon>Melastomataceae</taxon>
        <taxon>Melastomatoideae</taxon>
        <taxon>Melastomateae</taxon>
        <taxon>Melastoma</taxon>
    </lineage>
</organism>
<dbReference type="EMBL" id="CM042880">
    <property type="protein sequence ID" value="KAI4388652.1"/>
    <property type="molecule type" value="Genomic_DNA"/>
</dbReference>
<sequence length="259" mass="29619">MHPETWLDFPLDPDEDLDDFEMSKAQQEHVLAIESFSPRLRALRIELCPCHMSESYFWKVYFVLLHSRLDKHDSEILSTPQVMEARALWMQELYKQTKMESDWLSRSIYHMKIDSDALGEDFPSSPSYTLSGGLPFKSFDFETVKSSMSRCSDSERCLSLSSEMQITSESAVEENSAVDTKDSDPPPVSLLKIQIQKSEDEEDDVWPEDEDSDLVGYNLGIIPVGSEEDISFSDLEDDEDLTVSIKSKPLLEEQQGKHS</sequence>
<dbReference type="Proteomes" id="UP001057402">
    <property type="component" value="Chromosome 1"/>
</dbReference>
<evidence type="ECO:0000313" key="1">
    <source>
        <dbReference type="EMBL" id="KAI4388652.1"/>
    </source>
</evidence>
<evidence type="ECO:0000313" key="2">
    <source>
        <dbReference type="Proteomes" id="UP001057402"/>
    </source>
</evidence>
<reference evidence="2" key="1">
    <citation type="journal article" date="2023" name="Front. Plant Sci.">
        <title>Chromosomal-level genome assembly of Melastoma candidum provides insights into trichome evolution.</title>
        <authorList>
            <person name="Zhong Y."/>
            <person name="Wu W."/>
            <person name="Sun C."/>
            <person name="Zou P."/>
            <person name="Liu Y."/>
            <person name="Dai S."/>
            <person name="Zhou R."/>
        </authorList>
    </citation>
    <scope>NUCLEOTIDE SEQUENCE [LARGE SCALE GENOMIC DNA]</scope>
</reference>
<comment type="caution">
    <text evidence="1">The sequence shown here is derived from an EMBL/GenBank/DDBJ whole genome shotgun (WGS) entry which is preliminary data.</text>
</comment>
<accession>A0ACB9SD25</accession>
<proteinExistence type="predicted"/>
<name>A0ACB9SD25_9MYRT</name>